<proteinExistence type="predicted"/>
<evidence type="ECO:0000313" key="1">
    <source>
        <dbReference type="EMBL" id="KAK4095550.1"/>
    </source>
</evidence>
<organism evidence="2 3">
    <name type="scientific">Purpureocillium lilacinum</name>
    <name type="common">Paecilomyces lilacinus</name>
    <dbReference type="NCBI Taxonomy" id="33203"/>
    <lineage>
        <taxon>Eukaryota</taxon>
        <taxon>Fungi</taxon>
        <taxon>Dikarya</taxon>
        <taxon>Ascomycota</taxon>
        <taxon>Pezizomycotina</taxon>
        <taxon>Sordariomycetes</taxon>
        <taxon>Hypocreomycetidae</taxon>
        <taxon>Hypocreales</taxon>
        <taxon>Ophiocordycipitaceae</taxon>
        <taxon>Purpureocillium</taxon>
    </lineage>
</organism>
<dbReference type="Proteomes" id="UP001287286">
    <property type="component" value="Unassembled WGS sequence"/>
</dbReference>
<reference evidence="1 4" key="4">
    <citation type="journal article" date="2024" name="Microbiol. Resour. Announc.">
        <title>Genome annotations for the ascomycete fungi Trichoderma harzianum, Trichoderma aggressivum, and Purpureocillium lilacinum.</title>
        <authorList>
            <person name="Beijen E.P.W."/>
            <person name="Ohm R.A."/>
        </authorList>
    </citation>
    <scope>NUCLEOTIDE SEQUENCE [LARGE SCALE GENOMIC DNA]</scope>
    <source>
        <strain evidence="1 4">CBS 150709</strain>
    </source>
</reference>
<evidence type="ECO:0000313" key="2">
    <source>
        <dbReference type="EMBL" id="PWI65783.1"/>
    </source>
</evidence>
<protein>
    <submittedName>
        <fullName evidence="2">Uncharacterized protein</fullName>
    </submittedName>
</protein>
<sequence>MPRRPFQDGEQLARLASAASTLDTECRFASHAALFLSRTVASVERIPIQQRFNALSVAAVAPFSTFVGSFSIGHLPIDGRIACKSPAPRLLFLGMPTARDAPEWLRVLEATIVLFEPSQQGKPRSIGQPSTSVQFNRVGCENRGWVVLVSG</sequence>
<dbReference type="AlphaFoldDB" id="A0A2U3DU50"/>
<accession>A0A2U3DU50</accession>
<gene>
    <name evidence="2" type="ORF">PCL_06754</name>
    <name evidence="1" type="ORF">Purlil1_346</name>
</gene>
<evidence type="ECO:0000313" key="3">
    <source>
        <dbReference type="Proteomes" id="UP000245956"/>
    </source>
</evidence>
<dbReference type="EMBL" id="LCWV01000030">
    <property type="protein sequence ID" value="PWI65783.1"/>
    <property type="molecule type" value="Genomic_DNA"/>
</dbReference>
<evidence type="ECO:0000313" key="4">
    <source>
        <dbReference type="Proteomes" id="UP001287286"/>
    </source>
</evidence>
<keyword evidence="4" id="KW-1185">Reference proteome</keyword>
<name>A0A2U3DU50_PURLI</name>
<comment type="caution">
    <text evidence="2">The sequence shown here is derived from an EMBL/GenBank/DDBJ whole genome shotgun (WGS) entry which is preliminary data.</text>
</comment>
<reference evidence="2 3" key="2">
    <citation type="journal article" date="2016" name="Front. Microbiol.">
        <title>Genome and transcriptome sequences reveal the specific parasitism of the nematophagous Purpureocillium lilacinum 36-1.</title>
        <authorList>
            <person name="Xie J."/>
            <person name="Li S."/>
            <person name="Mo C."/>
            <person name="Xiao X."/>
            <person name="Peng D."/>
            <person name="Wang G."/>
            <person name="Xiao Y."/>
        </authorList>
    </citation>
    <scope>NUCLEOTIDE SEQUENCE [LARGE SCALE GENOMIC DNA]</scope>
    <source>
        <strain evidence="2 3">36-1</strain>
    </source>
</reference>
<dbReference type="EMBL" id="JAWRVI010000001">
    <property type="protein sequence ID" value="KAK4095550.1"/>
    <property type="molecule type" value="Genomic_DNA"/>
</dbReference>
<dbReference type="Proteomes" id="UP000245956">
    <property type="component" value="Unassembled WGS sequence"/>
</dbReference>
<reference evidence="1" key="3">
    <citation type="submission" date="2023-11" db="EMBL/GenBank/DDBJ databases">
        <authorList>
            <person name="Beijen E."/>
            <person name="Ohm R.A."/>
        </authorList>
    </citation>
    <scope>NUCLEOTIDE SEQUENCE</scope>
    <source>
        <strain evidence="1">CBS 150709</strain>
    </source>
</reference>
<reference evidence="2" key="1">
    <citation type="submission" date="2015-05" db="EMBL/GenBank/DDBJ databases">
        <authorList>
            <person name="Wang D.B."/>
            <person name="Wang M."/>
        </authorList>
    </citation>
    <scope>NUCLEOTIDE SEQUENCE</scope>
    <source>
        <strain evidence="2">36-1</strain>
    </source>
</reference>